<dbReference type="GO" id="GO:0016740">
    <property type="term" value="F:transferase activity"/>
    <property type="evidence" value="ECO:0007669"/>
    <property type="project" value="UniProtKB-KW"/>
</dbReference>
<protein>
    <submittedName>
        <fullName evidence="1">Nucleotidyl transferase AbiEii/AbiGii toxin family protein</fullName>
    </submittedName>
</protein>
<proteinExistence type="predicted"/>
<dbReference type="Pfam" id="PF08843">
    <property type="entry name" value="AbiEii"/>
    <property type="match status" value="1"/>
</dbReference>
<name>A0A9X3SAT6_9ACTN</name>
<organism evidence="1 2">
    <name type="scientific">Solirubrobacter phytolaccae</name>
    <dbReference type="NCBI Taxonomy" id="1404360"/>
    <lineage>
        <taxon>Bacteria</taxon>
        <taxon>Bacillati</taxon>
        <taxon>Actinomycetota</taxon>
        <taxon>Thermoleophilia</taxon>
        <taxon>Solirubrobacterales</taxon>
        <taxon>Solirubrobacteraceae</taxon>
        <taxon>Solirubrobacter</taxon>
    </lineage>
</organism>
<accession>A0A9X3SAT6</accession>
<evidence type="ECO:0000313" key="2">
    <source>
        <dbReference type="Proteomes" id="UP001147653"/>
    </source>
</evidence>
<dbReference type="EMBL" id="JAPDDP010000014">
    <property type="protein sequence ID" value="MDA0180605.1"/>
    <property type="molecule type" value="Genomic_DNA"/>
</dbReference>
<dbReference type="InterPro" id="IPR014942">
    <property type="entry name" value="AbiEii"/>
</dbReference>
<evidence type="ECO:0000313" key="1">
    <source>
        <dbReference type="EMBL" id="MDA0180605.1"/>
    </source>
</evidence>
<dbReference type="AlphaFoldDB" id="A0A9X3SAT6"/>
<sequence>MSAKPRKPPGNLSHLQRLANVAAAEASLPAGRYQRWVNTHIISAVLDRVRDEDGEPLFTLKGGAAMELRLGVNARASKDYDAAFRDRAEGMLDALDRALAEDWGGFQLQRTEPEPIRDTHAMRMDIKLSYKGKPWGTVQLEVAPAEGQAGQEIDRVAARPLDPVQIEGPERIACVSVRYQIAQKIHACTEIYTDGRENDRFRDLIDLQLLRELIEDGGWFAVREACIEIFELRDKHIWPPQVTVHLSWPTGFAAMAADIAFYTDDVSIAADDLRQFISEIETARRSPTHSPGSP</sequence>
<keyword evidence="2" id="KW-1185">Reference proteome</keyword>
<comment type="caution">
    <text evidence="1">The sequence shown here is derived from an EMBL/GenBank/DDBJ whole genome shotgun (WGS) entry which is preliminary data.</text>
</comment>
<gene>
    <name evidence="1" type="ORF">OJ997_09910</name>
</gene>
<keyword evidence="1" id="KW-0808">Transferase</keyword>
<reference evidence="1" key="1">
    <citation type="submission" date="2022-10" db="EMBL/GenBank/DDBJ databases">
        <title>The WGS of Solirubrobacter phytolaccae KCTC 29190.</title>
        <authorList>
            <person name="Jiang Z."/>
        </authorList>
    </citation>
    <scope>NUCLEOTIDE SEQUENCE</scope>
    <source>
        <strain evidence="1">KCTC 29190</strain>
    </source>
</reference>
<dbReference type="Proteomes" id="UP001147653">
    <property type="component" value="Unassembled WGS sequence"/>
</dbReference>
<dbReference type="RefSeq" id="WP_270024920.1">
    <property type="nucleotide sequence ID" value="NZ_JAPDDP010000014.1"/>
</dbReference>